<proteinExistence type="predicted"/>
<sequence>MALRRIVAVAVVALLAAGGCGKALGGRVVYQGDYPRYQSVAELLERATLVVEATTANPRFDKLYPTDGEKTEETAVVITVYDATVTKVHKGSARVGQVVQVKQMGGEIDGVVYEQPEQVPFRDGTPYLLFLETYPDAAASLLNPDQAQYEVDPAGGYKPLGDNTLTVTAADLTP</sequence>
<dbReference type="OrthoDB" id="3525736at2"/>
<dbReference type="Proteomes" id="UP000199632">
    <property type="component" value="Unassembled WGS sequence"/>
</dbReference>
<protein>
    <recommendedName>
        <fullName evidence="3">Lipoprotein</fullName>
    </recommendedName>
</protein>
<gene>
    <name evidence="1" type="ORF">SAMN05421684_2456</name>
</gene>
<name>A0A1H3P038_9ACTN</name>
<evidence type="ECO:0000313" key="2">
    <source>
        <dbReference type="Proteomes" id="UP000199632"/>
    </source>
</evidence>
<keyword evidence="2" id="KW-1185">Reference proteome</keyword>
<organism evidence="1 2">
    <name type="scientific">Asanoa ishikariensis</name>
    <dbReference type="NCBI Taxonomy" id="137265"/>
    <lineage>
        <taxon>Bacteria</taxon>
        <taxon>Bacillati</taxon>
        <taxon>Actinomycetota</taxon>
        <taxon>Actinomycetes</taxon>
        <taxon>Micromonosporales</taxon>
        <taxon>Micromonosporaceae</taxon>
        <taxon>Asanoa</taxon>
    </lineage>
</organism>
<dbReference type="PROSITE" id="PS51257">
    <property type="entry name" value="PROKAR_LIPOPROTEIN"/>
    <property type="match status" value="1"/>
</dbReference>
<dbReference type="RefSeq" id="WP_090790236.1">
    <property type="nucleotide sequence ID" value="NZ_BOND01000026.1"/>
</dbReference>
<dbReference type="EMBL" id="FNQB01000001">
    <property type="protein sequence ID" value="SDY94155.1"/>
    <property type="molecule type" value="Genomic_DNA"/>
</dbReference>
<evidence type="ECO:0008006" key="3">
    <source>
        <dbReference type="Google" id="ProtNLM"/>
    </source>
</evidence>
<evidence type="ECO:0000313" key="1">
    <source>
        <dbReference type="EMBL" id="SDY94155.1"/>
    </source>
</evidence>
<accession>A0A1H3P038</accession>
<reference evidence="2" key="1">
    <citation type="submission" date="2016-10" db="EMBL/GenBank/DDBJ databases">
        <authorList>
            <person name="Varghese N."/>
            <person name="Submissions S."/>
        </authorList>
    </citation>
    <scope>NUCLEOTIDE SEQUENCE [LARGE SCALE GENOMIC DNA]</scope>
    <source>
        <strain evidence="2">DSM 44718</strain>
    </source>
</reference>
<dbReference type="AlphaFoldDB" id="A0A1H3P038"/>